<protein>
    <submittedName>
        <fullName evidence="3">DUF6443 domain-containing protein</fullName>
    </submittedName>
</protein>
<proteinExistence type="predicted"/>
<organism evidence="3 4">
    <name type="scientific">Dysgonomonas termitidis</name>
    <dbReference type="NCBI Taxonomy" id="1516126"/>
    <lineage>
        <taxon>Bacteria</taxon>
        <taxon>Pseudomonadati</taxon>
        <taxon>Bacteroidota</taxon>
        <taxon>Bacteroidia</taxon>
        <taxon>Bacteroidales</taxon>
        <taxon>Dysgonomonadaceae</taxon>
        <taxon>Dysgonomonas</taxon>
    </lineage>
</organism>
<dbReference type="InterPro" id="IPR050708">
    <property type="entry name" value="T6SS_VgrG/RHS"/>
</dbReference>
<accession>A0ABV9KVR9</accession>
<dbReference type="InterPro" id="IPR045619">
    <property type="entry name" value="DUF6443"/>
</dbReference>
<gene>
    <name evidence="3" type="ORF">ACFO6W_10270</name>
</gene>
<comment type="caution">
    <text evidence="3">The sequence shown here is derived from an EMBL/GenBank/DDBJ whole genome shotgun (WGS) entry which is preliminary data.</text>
</comment>
<sequence>MDFSTKIEGPPSEEGIDYGEDPSESNNNYFDGIFSREYPDPVSPNLSAQNYVYKRTYRSDNKNSYLDQIQYYDGLGRPHQIVQVKITPTQKDLVSLQEYDSFGRESNRWLPGAVTNNNGALINTSLLMAASQATNMNSGSADQNPFSKTVYEESPLNRILEKYGPGQDWHTNRKNIKTALITNKYKAGASFVLADSLVCAKYISTDDLNQIRISRTDNYAANDLYVTRIKDEGENTSYEFKNKSGQVILSRQINESNLIDTYFVYDSYGNLRIVIPPEASTRLLSSSGWTETDDTMKQYAYLYKYDSRNRCIAKKIPGCDWIFYIYDKADQLILSQDGEQRLKSEWLFTKYDITGRVVLTGEVVLSNTYQELQNIIKTKVIQEKFNINSQWSYTWTSLQGLIDSHTYKRILSVNYYDNYKFRKRVDFEREYFAYEETTQEYNTRYGIDESQYKHKGLLTGNITAIMNGADEVHYLYSAMYYDDQKRLIQTKGNNHLTGGIEKEYIAYNFTGQPVKKLHVHTKDANGGGKLTELYTYTYDHAGRLLTTTHQLTDGTTVKPQVTLAENSYDDLGRLKTNKKGGVAGTLATYAYNVRSWTKSITSPLFTETLYYNETYGGSVKQYNGNISAMSWKQLTEPLRYYAYSYDNLSRLTNANYGEDNNATNRFTTSYSYDKHGNMKTLTRRGNTDGSGTNGMVDNLTMTHNGNQLAKVSDTGVSVPMSSSMDFKDYSNVATEYTYNANGAMNKDLNKGISDIQYNSLNLPRMMDIKSPVAEARNEYTYSASGQKLKVVQKWNPNFSTAPVIGSGINTTSLTQTKTTDYTGNIIYENNALKRILVDGGYYEGGVYYYYLADHLGNNHVVVKSDGTSIQSLSYYPFGMHFAPGGGYEKQPYKYNNKELDQMHGLNMYDNLARLYDPVIPHTPTPDPHAENYYSWSPYAWVGNNPLSNIDPDGMDYWSTSDPELIRQFMNSMGSGASVHNMSGWNHATDTEFLGRGTFNDETGKFHTSYASYKNGVATVTGVTLDTNIKPGLTSDGFGYSGAFVYKYDNQFWATLGYHTYEITLGSGYIAPFDPTRYYDGITNWQVNTDGRITGLAPIIGYPPGVGKGGKGSGKGGKFGGKTGRKANPDRVNKWTEEIETLQEQLKKATTKAEKQAIQDKIKHARLKQKASEPHGRKGQG</sequence>
<dbReference type="InterPro" id="IPR022385">
    <property type="entry name" value="Rhs_assc_core"/>
</dbReference>
<evidence type="ECO:0000259" key="2">
    <source>
        <dbReference type="Pfam" id="PF20041"/>
    </source>
</evidence>
<dbReference type="Proteomes" id="UP001596023">
    <property type="component" value="Unassembled WGS sequence"/>
</dbReference>
<feature type="compositionally biased region" description="Gly residues" evidence="1">
    <location>
        <begin position="1106"/>
        <end position="1121"/>
    </location>
</feature>
<feature type="region of interest" description="Disordered" evidence="1">
    <location>
        <begin position="1106"/>
        <end position="1134"/>
    </location>
</feature>
<feature type="compositionally biased region" description="Basic and acidic residues" evidence="1">
    <location>
        <begin position="1146"/>
        <end position="1161"/>
    </location>
</feature>
<feature type="region of interest" description="Disordered" evidence="1">
    <location>
        <begin position="1146"/>
        <end position="1180"/>
    </location>
</feature>
<feature type="domain" description="DUF6443" evidence="2">
    <location>
        <begin position="52"/>
        <end position="179"/>
    </location>
</feature>
<dbReference type="PANTHER" id="PTHR32305">
    <property type="match status" value="1"/>
</dbReference>
<dbReference type="NCBIfam" id="TIGR03696">
    <property type="entry name" value="Rhs_assc_core"/>
    <property type="match status" value="1"/>
</dbReference>
<keyword evidence="4" id="KW-1185">Reference proteome</keyword>
<feature type="compositionally biased region" description="Basic and acidic residues" evidence="1">
    <location>
        <begin position="1169"/>
        <end position="1180"/>
    </location>
</feature>
<evidence type="ECO:0000313" key="4">
    <source>
        <dbReference type="Proteomes" id="UP001596023"/>
    </source>
</evidence>
<feature type="compositionally biased region" description="Acidic residues" evidence="1">
    <location>
        <begin position="14"/>
        <end position="23"/>
    </location>
</feature>
<evidence type="ECO:0000313" key="3">
    <source>
        <dbReference type="EMBL" id="MFC4674081.1"/>
    </source>
</evidence>
<reference evidence="4" key="1">
    <citation type="journal article" date="2019" name="Int. J. Syst. Evol. Microbiol.">
        <title>The Global Catalogue of Microorganisms (GCM) 10K type strain sequencing project: providing services to taxonomists for standard genome sequencing and annotation.</title>
        <authorList>
            <consortium name="The Broad Institute Genomics Platform"/>
            <consortium name="The Broad Institute Genome Sequencing Center for Infectious Disease"/>
            <person name="Wu L."/>
            <person name="Ma J."/>
        </authorList>
    </citation>
    <scope>NUCLEOTIDE SEQUENCE [LARGE SCALE GENOMIC DNA]</scope>
    <source>
        <strain evidence="4">CCUG 66188</strain>
    </source>
</reference>
<evidence type="ECO:0000256" key="1">
    <source>
        <dbReference type="SAM" id="MobiDB-lite"/>
    </source>
</evidence>
<dbReference type="Pfam" id="PF20041">
    <property type="entry name" value="DUF6443"/>
    <property type="match status" value="1"/>
</dbReference>
<dbReference type="RefSeq" id="WP_379996012.1">
    <property type="nucleotide sequence ID" value="NZ_JBHSGN010000067.1"/>
</dbReference>
<name>A0ABV9KVR9_9BACT</name>
<dbReference type="EMBL" id="JBHSGN010000067">
    <property type="protein sequence ID" value="MFC4674081.1"/>
    <property type="molecule type" value="Genomic_DNA"/>
</dbReference>
<dbReference type="PANTHER" id="PTHR32305:SF15">
    <property type="entry name" value="PROTEIN RHSA-RELATED"/>
    <property type="match status" value="1"/>
</dbReference>
<feature type="region of interest" description="Disordered" evidence="1">
    <location>
        <begin position="1"/>
        <end position="30"/>
    </location>
</feature>
<dbReference type="Gene3D" id="2.180.10.10">
    <property type="entry name" value="RHS repeat-associated core"/>
    <property type="match status" value="1"/>
</dbReference>